<dbReference type="CDD" id="cd02696">
    <property type="entry name" value="MurNAc-LAA"/>
    <property type="match status" value="1"/>
</dbReference>
<organism evidence="5 6">
    <name type="scientific">Pegethrix bostrychoides GSE-TBD4-15B</name>
    <dbReference type="NCBI Taxonomy" id="2839662"/>
    <lineage>
        <taxon>Bacteria</taxon>
        <taxon>Bacillati</taxon>
        <taxon>Cyanobacteriota</taxon>
        <taxon>Cyanophyceae</taxon>
        <taxon>Oculatellales</taxon>
        <taxon>Oculatellaceae</taxon>
        <taxon>Pegethrix</taxon>
    </lineage>
</organism>
<name>A0A951PCM4_9CYAN</name>
<keyword evidence="3" id="KW-0732">Signal</keyword>
<sequence length="458" mass="50019">MSSLVGSLAGALLLMLPAEAAKLQSWQFDRAQNQLSFTTDEPVQPRVQFLKNPARLVIELPNTSLERRRVRQNETGAIDEVEVRREDDELAQIIIELDNDYTIDPAQVIVRGTSSTGWTVQLPQPQPQSRSQRRASRDQPAVAVAVMPYVEAATLEAIELSGNQVILRSDRPLSDYSSGWDQATASYQITLPKTQLARGFTTPRPEPRGSLLSLRARQQETSVVLSLVPAPGLQFGALEASGQTLALNLTGAAQRRLGQVNRSPLPPLDQLPNVASKQIKVAIDPGHGGRDPGAVGIGGLRETDIVLPVGLKLAEILRTQGVEVVLTRQDDREIDLEPRVSTANRADVDLFISVHANAISLSRPDVNGIETYYYSTGAAKVLAEAIQESLLDATGSNDRGVRQARFYVLHHTQMPATLVELGFVTGAEDARRLSDPQYRDLLAQAVARGVLHYITQNF</sequence>
<feature type="region of interest" description="Disordered" evidence="2">
    <location>
        <begin position="119"/>
        <end position="139"/>
    </location>
</feature>
<feature type="chain" id="PRO_5036807950" evidence="3">
    <location>
        <begin position="21"/>
        <end position="458"/>
    </location>
</feature>
<evidence type="ECO:0000313" key="5">
    <source>
        <dbReference type="EMBL" id="MBW4467242.1"/>
    </source>
</evidence>
<dbReference type="InterPro" id="IPR002508">
    <property type="entry name" value="MurNAc-LAA_cat"/>
</dbReference>
<keyword evidence="1" id="KW-0378">Hydrolase</keyword>
<dbReference type="Pfam" id="PF11741">
    <property type="entry name" value="AMIN"/>
    <property type="match status" value="1"/>
</dbReference>
<dbReference type="EMBL" id="JAHHHV010000074">
    <property type="protein sequence ID" value="MBW4467242.1"/>
    <property type="molecule type" value="Genomic_DNA"/>
</dbReference>
<dbReference type="Proteomes" id="UP000707356">
    <property type="component" value="Unassembled WGS sequence"/>
</dbReference>
<dbReference type="Gene3D" id="2.60.40.3500">
    <property type="match status" value="1"/>
</dbReference>
<dbReference type="PANTHER" id="PTHR30404:SF0">
    <property type="entry name" value="N-ACETYLMURAMOYL-L-ALANINE AMIDASE AMIC"/>
    <property type="match status" value="1"/>
</dbReference>
<proteinExistence type="predicted"/>
<feature type="domain" description="MurNAc-LAA" evidence="4">
    <location>
        <begin position="340"/>
        <end position="451"/>
    </location>
</feature>
<accession>A0A951PCM4</accession>
<reference evidence="5" key="2">
    <citation type="journal article" date="2022" name="Microbiol. Resour. Announc.">
        <title>Metagenome Sequencing to Explore Phylogenomics of Terrestrial Cyanobacteria.</title>
        <authorList>
            <person name="Ward R.D."/>
            <person name="Stajich J.E."/>
            <person name="Johansen J.R."/>
            <person name="Huntemann M."/>
            <person name="Clum A."/>
            <person name="Foster B."/>
            <person name="Foster B."/>
            <person name="Roux S."/>
            <person name="Palaniappan K."/>
            <person name="Varghese N."/>
            <person name="Mukherjee S."/>
            <person name="Reddy T.B.K."/>
            <person name="Daum C."/>
            <person name="Copeland A."/>
            <person name="Chen I.A."/>
            <person name="Ivanova N.N."/>
            <person name="Kyrpides N.C."/>
            <person name="Shapiro N."/>
            <person name="Eloe-Fadrosh E.A."/>
            <person name="Pietrasiak N."/>
        </authorList>
    </citation>
    <scope>NUCLEOTIDE SEQUENCE</scope>
    <source>
        <strain evidence="5">GSE-TBD4-15B</strain>
    </source>
</reference>
<dbReference type="Gene3D" id="3.40.630.40">
    <property type="entry name" value="Zn-dependent exopeptidases"/>
    <property type="match status" value="1"/>
</dbReference>
<evidence type="ECO:0000256" key="3">
    <source>
        <dbReference type="SAM" id="SignalP"/>
    </source>
</evidence>
<dbReference type="GO" id="GO:0030288">
    <property type="term" value="C:outer membrane-bounded periplasmic space"/>
    <property type="evidence" value="ECO:0007669"/>
    <property type="project" value="TreeGrafter"/>
</dbReference>
<dbReference type="GO" id="GO:0009253">
    <property type="term" value="P:peptidoglycan catabolic process"/>
    <property type="evidence" value="ECO:0007669"/>
    <property type="project" value="InterPro"/>
</dbReference>
<dbReference type="Pfam" id="PF01520">
    <property type="entry name" value="Amidase_3"/>
    <property type="match status" value="1"/>
</dbReference>
<dbReference type="SUPFAM" id="SSF53187">
    <property type="entry name" value="Zn-dependent exopeptidases"/>
    <property type="match status" value="1"/>
</dbReference>
<evidence type="ECO:0000313" key="6">
    <source>
        <dbReference type="Proteomes" id="UP000707356"/>
    </source>
</evidence>
<dbReference type="PANTHER" id="PTHR30404">
    <property type="entry name" value="N-ACETYLMURAMOYL-L-ALANINE AMIDASE"/>
    <property type="match status" value="1"/>
</dbReference>
<gene>
    <name evidence="5" type="ORF">KME07_17590</name>
</gene>
<evidence type="ECO:0000259" key="4">
    <source>
        <dbReference type="SMART" id="SM00646"/>
    </source>
</evidence>
<evidence type="ECO:0000256" key="1">
    <source>
        <dbReference type="ARBA" id="ARBA00022801"/>
    </source>
</evidence>
<dbReference type="SMART" id="SM00646">
    <property type="entry name" value="Ami_3"/>
    <property type="match status" value="1"/>
</dbReference>
<feature type="signal peptide" evidence="3">
    <location>
        <begin position="1"/>
        <end position="20"/>
    </location>
</feature>
<dbReference type="InterPro" id="IPR021731">
    <property type="entry name" value="AMIN_dom"/>
</dbReference>
<dbReference type="GO" id="GO:0008745">
    <property type="term" value="F:N-acetylmuramoyl-L-alanine amidase activity"/>
    <property type="evidence" value="ECO:0007669"/>
    <property type="project" value="InterPro"/>
</dbReference>
<evidence type="ECO:0000256" key="2">
    <source>
        <dbReference type="SAM" id="MobiDB-lite"/>
    </source>
</evidence>
<reference evidence="5" key="1">
    <citation type="submission" date="2021-05" db="EMBL/GenBank/DDBJ databases">
        <authorList>
            <person name="Pietrasiak N."/>
            <person name="Ward R."/>
            <person name="Stajich J.E."/>
            <person name="Kurbessoian T."/>
        </authorList>
    </citation>
    <scope>NUCLEOTIDE SEQUENCE</scope>
    <source>
        <strain evidence="5">GSE-TBD4-15B</strain>
    </source>
</reference>
<protein>
    <submittedName>
        <fullName evidence="5">N-acetylmuramoyl-L-alanine amidase</fullName>
    </submittedName>
</protein>
<comment type="caution">
    <text evidence="5">The sequence shown here is derived from an EMBL/GenBank/DDBJ whole genome shotgun (WGS) entry which is preliminary data.</text>
</comment>
<dbReference type="AlphaFoldDB" id="A0A951PCM4"/>
<dbReference type="InterPro" id="IPR050695">
    <property type="entry name" value="N-acetylmuramoyl_amidase_3"/>
</dbReference>
<feature type="compositionally biased region" description="Low complexity" evidence="2">
    <location>
        <begin position="121"/>
        <end position="130"/>
    </location>
</feature>